<keyword evidence="2" id="KW-1185">Reference proteome</keyword>
<organism evidence="1 2">
    <name type="scientific">Trifolium medium</name>
    <dbReference type="NCBI Taxonomy" id="97028"/>
    <lineage>
        <taxon>Eukaryota</taxon>
        <taxon>Viridiplantae</taxon>
        <taxon>Streptophyta</taxon>
        <taxon>Embryophyta</taxon>
        <taxon>Tracheophyta</taxon>
        <taxon>Spermatophyta</taxon>
        <taxon>Magnoliopsida</taxon>
        <taxon>eudicotyledons</taxon>
        <taxon>Gunneridae</taxon>
        <taxon>Pentapetalae</taxon>
        <taxon>rosids</taxon>
        <taxon>fabids</taxon>
        <taxon>Fabales</taxon>
        <taxon>Fabaceae</taxon>
        <taxon>Papilionoideae</taxon>
        <taxon>50 kb inversion clade</taxon>
        <taxon>NPAAA clade</taxon>
        <taxon>Hologalegina</taxon>
        <taxon>IRL clade</taxon>
        <taxon>Trifolieae</taxon>
        <taxon>Trifolium</taxon>
    </lineage>
</organism>
<comment type="caution">
    <text evidence="1">The sequence shown here is derived from an EMBL/GenBank/DDBJ whole genome shotgun (WGS) entry which is preliminary data.</text>
</comment>
<dbReference type="Proteomes" id="UP000265520">
    <property type="component" value="Unassembled WGS sequence"/>
</dbReference>
<feature type="non-terminal residue" evidence="1">
    <location>
        <position position="1"/>
    </location>
</feature>
<proteinExistence type="predicted"/>
<evidence type="ECO:0000313" key="1">
    <source>
        <dbReference type="EMBL" id="MCI89374.1"/>
    </source>
</evidence>
<evidence type="ECO:0000313" key="2">
    <source>
        <dbReference type="Proteomes" id="UP000265520"/>
    </source>
</evidence>
<protein>
    <submittedName>
        <fullName evidence="1">Uncharacterized protein</fullName>
    </submittedName>
</protein>
<sequence length="54" mass="6499">CSCMASFINRFIFNFKFNYPFFLFLTPWRMFEAAGEKEEDEFAGRRRERCAATV</sequence>
<accession>A0A392VLV6</accession>
<dbReference type="EMBL" id="LXQA011218044">
    <property type="protein sequence ID" value="MCI89374.1"/>
    <property type="molecule type" value="Genomic_DNA"/>
</dbReference>
<name>A0A392VLV6_9FABA</name>
<reference evidence="1 2" key="1">
    <citation type="journal article" date="2018" name="Front. Plant Sci.">
        <title>Red Clover (Trifolium pratense) and Zigzag Clover (T. medium) - A Picture of Genomic Similarities and Differences.</title>
        <authorList>
            <person name="Dluhosova J."/>
            <person name="Istvanek J."/>
            <person name="Nedelnik J."/>
            <person name="Repkova J."/>
        </authorList>
    </citation>
    <scope>NUCLEOTIDE SEQUENCE [LARGE SCALE GENOMIC DNA]</scope>
    <source>
        <strain evidence="2">cv. 10/8</strain>
        <tissue evidence="1">Leaf</tissue>
    </source>
</reference>
<dbReference type="AlphaFoldDB" id="A0A392VLV6"/>